<feature type="non-terminal residue" evidence="1">
    <location>
        <position position="33"/>
    </location>
</feature>
<sequence length="33" mass="3829">MIEAWRVIGTDKWITEGARAMRKDGDTNEILDH</sequence>
<comment type="caution">
    <text evidence="1">The sequence shown here is derived from an EMBL/GenBank/DDBJ whole genome shotgun (WGS) entry which is preliminary data.</text>
</comment>
<name>A0A5J4WFX4_9EUKA</name>
<dbReference type="EMBL" id="SNRW01002135">
    <property type="protein sequence ID" value="KAA6393801.1"/>
    <property type="molecule type" value="Genomic_DNA"/>
</dbReference>
<dbReference type="AlphaFoldDB" id="A0A5J4WFX4"/>
<evidence type="ECO:0000313" key="1">
    <source>
        <dbReference type="EMBL" id="KAA6393801.1"/>
    </source>
</evidence>
<gene>
    <name evidence="1" type="ORF">EZS28_010667</name>
</gene>
<reference evidence="1 2" key="1">
    <citation type="submission" date="2019-03" db="EMBL/GenBank/DDBJ databases">
        <title>Single cell metagenomics reveals metabolic interactions within the superorganism composed of flagellate Streblomastix strix and complex community of Bacteroidetes bacteria on its surface.</title>
        <authorList>
            <person name="Treitli S.C."/>
            <person name="Kolisko M."/>
            <person name="Husnik F."/>
            <person name="Keeling P."/>
            <person name="Hampl V."/>
        </authorList>
    </citation>
    <scope>NUCLEOTIDE SEQUENCE [LARGE SCALE GENOMIC DNA]</scope>
    <source>
        <strain evidence="1">ST1C</strain>
    </source>
</reference>
<organism evidence="1 2">
    <name type="scientific">Streblomastix strix</name>
    <dbReference type="NCBI Taxonomy" id="222440"/>
    <lineage>
        <taxon>Eukaryota</taxon>
        <taxon>Metamonada</taxon>
        <taxon>Preaxostyla</taxon>
        <taxon>Oxymonadida</taxon>
        <taxon>Streblomastigidae</taxon>
        <taxon>Streblomastix</taxon>
    </lineage>
</organism>
<proteinExistence type="predicted"/>
<protein>
    <submittedName>
        <fullName evidence="1">Uncharacterized protein</fullName>
    </submittedName>
</protein>
<accession>A0A5J4WFX4</accession>
<dbReference type="Proteomes" id="UP000324800">
    <property type="component" value="Unassembled WGS sequence"/>
</dbReference>
<evidence type="ECO:0000313" key="2">
    <source>
        <dbReference type="Proteomes" id="UP000324800"/>
    </source>
</evidence>